<proteinExistence type="predicted"/>
<feature type="transmembrane region" description="Helical" evidence="5">
    <location>
        <begin position="427"/>
        <end position="449"/>
    </location>
</feature>
<dbReference type="SUPFAM" id="SSF103473">
    <property type="entry name" value="MFS general substrate transporter"/>
    <property type="match status" value="1"/>
</dbReference>
<dbReference type="Pfam" id="PF06813">
    <property type="entry name" value="Nodulin-like"/>
    <property type="match status" value="1"/>
</dbReference>
<evidence type="ECO:0000256" key="1">
    <source>
        <dbReference type="ARBA" id="ARBA00004141"/>
    </source>
</evidence>
<dbReference type="InterPro" id="IPR036259">
    <property type="entry name" value="MFS_trans_sf"/>
</dbReference>
<feature type="transmembrane region" description="Helical" evidence="5">
    <location>
        <begin position="515"/>
        <end position="536"/>
    </location>
</feature>
<keyword evidence="2 5" id="KW-0812">Transmembrane</keyword>
<protein>
    <recommendedName>
        <fullName evidence="6">Nodulin-like domain-containing protein</fullName>
    </recommendedName>
</protein>
<dbReference type="Gene3D" id="1.20.1250.20">
    <property type="entry name" value="MFS general substrate transporter like domains"/>
    <property type="match status" value="2"/>
</dbReference>
<dbReference type="RefSeq" id="XP_001749200.1">
    <property type="nucleotide sequence ID" value="XM_001749148.1"/>
</dbReference>
<sequence>MVKTQVNRWLIMATGMLMMTVAGTIYLYPDYATALRGQLNFSIAESARIGTLLNLGAWMTVIGGIFYDRFGPLRTGLIGAVTTFVGYFLMFLAAQERIIHTWIAVGFYAFIMGQGSGWMYCVALNTSVQNFPARNRGKIVGLLACCFGLCSGIFTRLHAGFFSESDGSNGGDIAPFLFFLAVTTGGLGLAYTFFQQILTETTVTQKPAEARRVAAAYAIALAVATYIAASSISAAFSSHDDSRPLAVGLIVLVFSLLLLPVGSGPWLRFGRQAQYTRLADDHEHHAADTHKLPPSINVTATSNAPTKTHYTLLEAVTSLDFWLIFLVLFFGVGAGICIVNNLPEIVISRLPPSEAGRVIASSDVPHSKDSSTLVALFSVFNTCGRLLSGYLSDAFAHRISRLGFLVMGSLLMGAVQVYFMFTSIDGMYGAVVLLGIAYGSFFCLVPALVSEAFGMATFGATFGLQGLAPAAGSEVFGTAIAGRLADSYANHAHLTVITKSGDKVIHCIGAECFRYSLLCTAGGCLIGAGLALWMAYRQRRGTANTLKLHAS</sequence>
<dbReference type="InterPro" id="IPR010658">
    <property type="entry name" value="Nodulin-like"/>
</dbReference>
<feature type="transmembrane region" description="Helical" evidence="5">
    <location>
        <begin position="173"/>
        <end position="194"/>
    </location>
</feature>
<feature type="transmembrane region" description="Helical" evidence="5">
    <location>
        <begin position="402"/>
        <end position="421"/>
    </location>
</feature>
<evidence type="ECO:0000256" key="3">
    <source>
        <dbReference type="ARBA" id="ARBA00022989"/>
    </source>
</evidence>
<dbReference type="InParanoid" id="A9V968"/>
<keyword evidence="3 5" id="KW-1133">Transmembrane helix</keyword>
<evidence type="ECO:0000313" key="8">
    <source>
        <dbReference type="Proteomes" id="UP000001357"/>
    </source>
</evidence>
<dbReference type="AlphaFoldDB" id="A9V968"/>
<feature type="transmembrane region" description="Helical" evidence="5">
    <location>
        <begin position="74"/>
        <end position="93"/>
    </location>
</feature>
<feature type="transmembrane region" description="Helical" evidence="5">
    <location>
        <begin position="245"/>
        <end position="267"/>
    </location>
</feature>
<keyword evidence="4 5" id="KW-0472">Membrane</keyword>
<dbReference type="PANTHER" id="PTHR21576">
    <property type="entry name" value="UNCHARACTERIZED NODULIN-LIKE PROTEIN"/>
    <property type="match status" value="1"/>
</dbReference>
<dbReference type="Proteomes" id="UP000001357">
    <property type="component" value="Unassembled WGS sequence"/>
</dbReference>
<feature type="transmembrane region" description="Helical" evidence="5">
    <location>
        <begin position="49"/>
        <end position="67"/>
    </location>
</feature>
<dbReference type="KEGG" id="mbr:MONBRDRAFT_38621"/>
<evidence type="ECO:0000256" key="4">
    <source>
        <dbReference type="ARBA" id="ARBA00023136"/>
    </source>
</evidence>
<feature type="transmembrane region" description="Helical" evidence="5">
    <location>
        <begin position="140"/>
        <end position="161"/>
    </location>
</feature>
<feature type="transmembrane region" description="Helical" evidence="5">
    <location>
        <begin position="99"/>
        <end position="120"/>
    </location>
</feature>
<dbReference type="eggNOG" id="ENOG502RWDV">
    <property type="taxonomic scope" value="Eukaryota"/>
</dbReference>
<keyword evidence="8" id="KW-1185">Reference proteome</keyword>
<feature type="transmembrane region" description="Helical" evidence="5">
    <location>
        <begin position="321"/>
        <end position="342"/>
    </location>
</feature>
<dbReference type="OMA" id="PDGLGCY"/>
<feature type="transmembrane region" description="Helical" evidence="5">
    <location>
        <begin position="215"/>
        <end position="239"/>
    </location>
</feature>
<evidence type="ECO:0000259" key="6">
    <source>
        <dbReference type="Pfam" id="PF06813"/>
    </source>
</evidence>
<accession>A9V968</accession>
<feature type="domain" description="Nodulin-like" evidence="6">
    <location>
        <begin position="8"/>
        <end position="261"/>
    </location>
</feature>
<feature type="transmembrane region" description="Helical" evidence="5">
    <location>
        <begin position="9"/>
        <end position="29"/>
    </location>
</feature>
<comment type="subcellular location">
    <subcellularLocation>
        <location evidence="1">Membrane</location>
        <topology evidence="1">Multi-pass membrane protein</topology>
    </subcellularLocation>
</comment>
<evidence type="ECO:0000256" key="2">
    <source>
        <dbReference type="ARBA" id="ARBA00022692"/>
    </source>
</evidence>
<gene>
    <name evidence="7" type="ORF">MONBRDRAFT_38621</name>
</gene>
<dbReference type="GO" id="GO:0016020">
    <property type="term" value="C:membrane"/>
    <property type="evidence" value="ECO:0000318"/>
    <property type="project" value="GO_Central"/>
</dbReference>
<evidence type="ECO:0000313" key="7">
    <source>
        <dbReference type="EMBL" id="EDQ86006.1"/>
    </source>
</evidence>
<dbReference type="PANTHER" id="PTHR21576:SF158">
    <property type="entry name" value="RIBOSOMAL RNA-PROCESSING PROTEIN 12-LIKE CONSERVED DOMAIN-CONTAINING PROTEIN"/>
    <property type="match status" value="1"/>
</dbReference>
<name>A9V968_MONBE</name>
<dbReference type="STRING" id="81824.A9V968"/>
<dbReference type="EMBL" id="CH991569">
    <property type="protein sequence ID" value="EDQ86006.1"/>
    <property type="molecule type" value="Genomic_DNA"/>
</dbReference>
<evidence type="ECO:0000256" key="5">
    <source>
        <dbReference type="SAM" id="Phobius"/>
    </source>
</evidence>
<dbReference type="GeneID" id="5894467"/>
<organism evidence="7 8">
    <name type="scientific">Monosiga brevicollis</name>
    <name type="common">Choanoflagellate</name>
    <dbReference type="NCBI Taxonomy" id="81824"/>
    <lineage>
        <taxon>Eukaryota</taxon>
        <taxon>Choanoflagellata</taxon>
        <taxon>Craspedida</taxon>
        <taxon>Salpingoecidae</taxon>
        <taxon>Monosiga</taxon>
    </lineage>
</organism>
<reference evidence="7 8" key="1">
    <citation type="journal article" date="2008" name="Nature">
        <title>The genome of the choanoflagellate Monosiga brevicollis and the origin of metazoans.</title>
        <authorList>
            <consortium name="JGI Sequencing"/>
            <person name="King N."/>
            <person name="Westbrook M.J."/>
            <person name="Young S.L."/>
            <person name="Kuo A."/>
            <person name="Abedin M."/>
            <person name="Chapman J."/>
            <person name="Fairclough S."/>
            <person name="Hellsten U."/>
            <person name="Isogai Y."/>
            <person name="Letunic I."/>
            <person name="Marr M."/>
            <person name="Pincus D."/>
            <person name="Putnam N."/>
            <person name="Rokas A."/>
            <person name="Wright K.J."/>
            <person name="Zuzow R."/>
            <person name="Dirks W."/>
            <person name="Good M."/>
            <person name="Goodstein D."/>
            <person name="Lemons D."/>
            <person name="Li W."/>
            <person name="Lyons J.B."/>
            <person name="Morris A."/>
            <person name="Nichols S."/>
            <person name="Richter D.J."/>
            <person name="Salamov A."/>
            <person name="Bork P."/>
            <person name="Lim W.A."/>
            <person name="Manning G."/>
            <person name="Miller W.T."/>
            <person name="McGinnis W."/>
            <person name="Shapiro H."/>
            <person name="Tjian R."/>
            <person name="Grigoriev I.V."/>
            <person name="Rokhsar D."/>
        </authorList>
    </citation>
    <scope>NUCLEOTIDE SEQUENCE [LARGE SCALE GENOMIC DNA]</scope>
    <source>
        <strain evidence="8">MX1 / ATCC 50154</strain>
    </source>
</reference>